<evidence type="ECO:0000259" key="5">
    <source>
        <dbReference type="Pfam" id="PF03688"/>
    </source>
</evidence>
<dbReference type="GO" id="GO:0019028">
    <property type="term" value="C:viral capsid"/>
    <property type="evidence" value="ECO:0007669"/>
    <property type="project" value="UniProtKB-KW"/>
</dbReference>
<feature type="domain" description="Nepovirus coat protein N-terminal" evidence="6">
    <location>
        <begin position="1389"/>
        <end position="1466"/>
    </location>
</feature>
<dbReference type="Pfam" id="PF03391">
    <property type="entry name" value="Nepo_coat"/>
    <property type="match status" value="1"/>
</dbReference>
<evidence type="ECO:0000256" key="1">
    <source>
        <dbReference type="ARBA" id="ARBA00004328"/>
    </source>
</evidence>
<organism evidence="7">
    <name type="scientific">Green Sichuan pepper nepovirus</name>
    <dbReference type="NCBI Taxonomy" id="2802553"/>
    <lineage>
        <taxon>Viruses</taxon>
        <taxon>Riboviria</taxon>
        <taxon>Orthornavirae</taxon>
        <taxon>Pisuviricota</taxon>
        <taxon>Pisoniviricetes</taxon>
        <taxon>Picornavirales</taxon>
        <taxon>Secoviridae</taxon>
        <taxon>Comovirinae</taxon>
        <taxon>Nepovirus</taxon>
        <taxon>Nepovirus sichuanense</taxon>
    </lineage>
</organism>
<feature type="domain" description="Nepovirus coat protein C-terminal" evidence="5">
    <location>
        <begin position="1724"/>
        <end position="1882"/>
    </location>
</feature>
<evidence type="ECO:0000256" key="3">
    <source>
        <dbReference type="ARBA" id="ARBA00022844"/>
    </source>
</evidence>
<dbReference type="InterPro" id="IPR029053">
    <property type="entry name" value="Viral_coat"/>
</dbReference>
<feature type="domain" description="Nepovirus coat protein" evidence="4">
    <location>
        <begin position="1576"/>
        <end position="1713"/>
    </location>
</feature>
<sequence length="1888" mass="210598">MIISLSSVCSFAGVALPGNVMAEMPSKFAFSKFILENGHIVEVRASTASRLADAYKALCAKAERRARYLALSAKEQKKIRRARRDRRARQLSKQRKAAAKASLIRENRMALKKRAERTQILRSLEKEPSRAQQKKAIAFFKKVESSLPPKPTEAQCLLAKYRAWRNKQAASAAKAAAAALEVLKPPPTLDTSRAAFPYGKVEGVPPPTSPCSATFGSMPVPKDGETFSLPPIKGWRTLPMRQRVEKMAKAIGSYTFQLIGGYKVLAILKQFRITKTLIESVTGLLDQFLSDIDESNSFWIDYITPVQGAGILKAVYNDFPAVDCSGNGIMYPKVIQPSDPEGCDCDVCSSSDWISYITPTTYSSGRIVGIFNNFQVIENEEINNYKIDCFFVLSIDGEDIHVTNEFLEEEICDKYGALRPCTCEECCIITPCPIFGQFKGVCKCAYCSISWLDYVSPVHSTGSLKAVYNNFPVFTPDIVKGFSSRLRKPWSVHIISDEEGCDCDDCLSSSWEEYVVPVHRTGSLKAVFNDFPEFQPSFVTKFGSRLYTKWVPNVLIDEDGCTCDECNSSLWIEYITPVQRTGRLHSNYIGVPLVVEGIYTSSCVRRVSADAEGCTCTVCSAPKVVEVVEQKLQQGCTADCLYRECRMCDNAKIYCDINGRIRAEGGAIFQAALRWYDLRHLATEELKYHGKHAAWRARHWHSNSELFKQLKCPEASFMQVYNLCLYEESWIPTGGLTDFFPGYLSSMGVKGMPDLSTWCGQKRSTKYTFEPYTKNLNGSFCKRLLVSQRKIKSNVVVGKPVVRTHEQIVADAAKAAEVAKGSQEPKPIVRTHEQIVADAAKAAEAAKGLQEPKPIVRTHEQIVADAAKAAEAAKGPQRSKPVVRTHEQIVADAAKAAETAKDLQRSKPIVRTHEQIVADAAKAAEAAKSLSRLDVSTSRQTIMVKREVEPMVLKTITMDQALKMIRTEPTKWSFSKLDQAGYIVTGEETFKRIDRYLPFSHTYSSMPISNSASELHEEAQLASDMIERNYTLLTPQALIETALSKEVRSFKIGEGKILGKTRLKPEDVFYIESFMERLQRGLGNGIKPESKITFNQTTNFEVVRHPGNKENGKLSQQIFSRLPMMQKNQARKLLEKGIVSSERTAFDLGLISHMPQGKPYIALVTVMDGRFDDTGEAILCSSYVNLGQKQARLMVAPLVNFPLTKEDITDFVDNLYICTIIYNIGSLRSGCPVFSYGVIEAAEHWERANWDASRFVGDWDKILSGPTKRGGRVLAGFNLEGIASAPLDEPIPDLNQKLEIVAKPPSLPICGQLTVNGQTDCAPILQRAYSVAGPSRLAGRSTIFSQRFVPPVVSNWETTRGRNDFDISETYSSMSTEISTSSSVGKIFSYQEFTVPKGTVAGKVLCDHHLMEKAEEFSAEVWHQLLSMQNFTGKFSFEVDLNISPLMGISIGVCFDFYNSLNLEDLGDLPIKAAALLPNFVFSSGDPIKGSFDIREQLGHSLSVHGNSFGSGRIIVYTTTNNSILAAEDFTGLITTFLSDINPAEFLLQPTISMPEFTTDDRHHQIALGRYFRKRQSDTSAIIKFDLDFARIESVLTGKSALCHTAAIQSILAYQTGELEMEFFKLGSAFIQGGFIVSSWWGNQDHSLSEILRVHHVRLNEGIGRISIPISTPFGNIPMMEKRAQILLYFHNKPSAPSTYTGAYEGFVKFLRFKPKIFIPRTISFEERYAWCSISGLTSELNQFYLPARLCEIKLTGALVVMWNNHLHKLVATSGIFRGSITYHLSISYKKRLTELNGRIRIQSAYGRLNALDTWQRKSTRIFSCYDTHTITQQLLVGDFSGATTSSPREVLENFMVVGIDTPDMIDTIDVDVEVHHLDFYGNKIVII</sequence>
<keyword evidence="3" id="KW-0946">Virion</keyword>
<dbReference type="Pfam" id="PF03688">
    <property type="entry name" value="Nepo_coat_C"/>
    <property type="match status" value="1"/>
</dbReference>
<comment type="subcellular location">
    <subcellularLocation>
        <location evidence="1">Virion</location>
    </subcellularLocation>
</comment>
<proteinExistence type="predicted"/>
<keyword evidence="2" id="KW-0167">Capsid protein</keyword>
<dbReference type="InterPro" id="IPR005054">
    <property type="entry name" value="Nepo_coat"/>
</dbReference>
<protein>
    <submittedName>
        <fullName evidence="7">Putative polyprotein 2</fullName>
    </submittedName>
</protein>
<dbReference type="InterPro" id="IPR005306">
    <property type="entry name" value="Nepo_coat_N"/>
</dbReference>
<dbReference type="SUPFAM" id="SSF88633">
    <property type="entry name" value="Positive stranded ssRNA viruses"/>
    <property type="match status" value="3"/>
</dbReference>
<dbReference type="Pfam" id="PF03689">
    <property type="entry name" value="Nepo_coat_N"/>
    <property type="match status" value="1"/>
</dbReference>
<accession>A0A8F3ERE9</accession>
<evidence type="ECO:0000256" key="2">
    <source>
        <dbReference type="ARBA" id="ARBA00022561"/>
    </source>
</evidence>
<evidence type="ECO:0000313" key="7">
    <source>
        <dbReference type="EMBL" id="QWY93762.1"/>
    </source>
</evidence>
<evidence type="ECO:0000259" key="6">
    <source>
        <dbReference type="Pfam" id="PF03689"/>
    </source>
</evidence>
<dbReference type="GO" id="GO:0005198">
    <property type="term" value="F:structural molecule activity"/>
    <property type="evidence" value="ECO:0007669"/>
    <property type="project" value="InterPro"/>
</dbReference>
<dbReference type="EMBL" id="MW962328">
    <property type="protein sequence ID" value="QWY93762.1"/>
    <property type="molecule type" value="Genomic_RNA"/>
</dbReference>
<dbReference type="InterPro" id="IPR005305">
    <property type="entry name" value="Nepo_coat_C"/>
</dbReference>
<name>A0A8F3ERE9_9SECO</name>
<evidence type="ECO:0000259" key="4">
    <source>
        <dbReference type="Pfam" id="PF03391"/>
    </source>
</evidence>
<dbReference type="Gene3D" id="2.60.120.20">
    <property type="match status" value="2"/>
</dbReference>
<reference evidence="7" key="1">
    <citation type="submission" date="2021-04" db="EMBL/GenBank/DDBJ databases">
        <title>Spatial virome analysis of Zanthoxylum armatum trees affected with the flower yellowing disease.</title>
        <authorList>
            <person name="Cao M."/>
            <person name="Zhang S."/>
        </authorList>
    </citation>
    <scope>NUCLEOTIDE SEQUENCE</scope>
    <source>
        <strain evidence="7">NeCQ7-DS</strain>
    </source>
</reference>